<reference evidence="2" key="1">
    <citation type="submission" date="2023-05" db="EMBL/GenBank/DDBJ databases">
        <title>Comparative genomics of Bacillaceae isolates and their secondary metabolite potential.</title>
        <authorList>
            <person name="Song L."/>
            <person name="Nielsen L.J."/>
            <person name="Mohite O."/>
            <person name="Xu X."/>
            <person name="Weber T."/>
            <person name="Kovacs A.T."/>
        </authorList>
    </citation>
    <scope>NUCLEOTIDE SEQUENCE</scope>
    <source>
        <strain evidence="2">XLM17</strain>
    </source>
</reference>
<organism evidence="2 3">
    <name type="scientific">Neobacillus novalis</name>
    <dbReference type="NCBI Taxonomy" id="220687"/>
    <lineage>
        <taxon>Bacteria</taxon>
        <taxon>Bacillati</taxon>
        <taxon>Bacillota</taxon>
        <taxon>Bacilli</taxon>
        <taxon>Bacillales</taxon>
        <taxon>Bacillaceae</taxon>
        <taxon>Neobacillus</taxon>
    </lineage>
</organism>
<dbReference type="AlphaFoldDB" id="A0AA95MQM2"/>
<evidence type="ECO:0000313" key="3">
    <source>
        <dbReference type="Proteomes" id="UP001178288"/>
    </source>
</evidence>
<feature type="transmembrane region" description="Helical" evidence="1">
    <location>
        <begin position="110"/>
        <end position="143"/>
    </location>
</feature>
<evidence type="ECO:0000256" key="1">
    <source>
        <dbReference type="SAM" id="Phobius"/>
    </source>
</evidence>
<sequence length="336" mass="38404">MNLIEVYVYEVTKRLPIKTRDDIALELKSTIEDMLPENYAEVDVKDALSKLGDPAVLAASYRDTPMYLIGPNLYDIYILTMKRVIPWAILITISIHTFESIVSFEGKEAILSAAINSFGIIIGNVINVLIQVFFWFTIVFAVFERVGLSNSDLQHKKKCDTWTPEDLKNVKIIPKKKAISKGDVIFGFIWIAIWAIAYFYADHLVGIYRSIDGNVLQFVMPFFNQDTLLSYWPIIVIFIVLEVGLIVYKWTAAKWTMKLVTMNAIIRLSSAITFIVIASNPQLLNQEIIPYMADVFETTSSAVAYSLEWIWKIIAASFIVSIIIEIFQSYRKARIR</sequence>
<feature type="transmembrane region" description="Helical" evidence="1">
    <location>
        <begin position="309"/>
        <end position="327"/>
    </location>
</feature>
<proteinExistence type="predicted"/>
<dbReference type="Pfam" id="PF22564">
    <property type="entry name" value="HAAS"/>
    <property type="match status" value="1"/>
</dbReference>
<accession>A0AA95MQM2</accession>
<dbReference type="EMBL" id="CP126114">
    <property type="protein sequence ID" value="WHY88522.1"/>
    <property type="molecule type" value="Genomic_DNA"/>
</dbReference>
<keyword evidence="1" id="KW-1133">Transmembrane helix</keyword>
<keyword evidence="3" id="KW-1185">Reference proteome</keyword>
<feature type="transmembrane region" description="Helical" evidence="1">
    <location>
        <begin position="229"/>
        <end position="248"/>
    </location>
</feature>
<protein>
    <submittedName>
        <fullName evidence="2">Uncharacterized protein</fullName>
    </submittedName>
</protein>
<dbReference type="KEGG" id="nnv:QNH39_12055"/>
<keyword evidence="1" id="KW-0472">Membrane</keyword>
<dbReference type="RefSeq" id="WP_066086544.1">
    <property type="nucleotide sequence ID" value="NZ_CP126114.1"/>
</dbReference>
<feature type="transmembrane region" description="Helical" evidence="1">
    <location>
        <begin position="184"/>
        <end position="201"/>
    </location>
</feature>
<feature type="transmembrane region" description="Helical" evidence="1">
    <location>
        <begin position="260"/>
        <end position="278"/>
    </location>
</feature>
<name>A0AA95MQM2_9BACI</name>
<evidence type="ECO:0000313" key="2">
    <source>
        <dbReference type="EMBL" id="WHY88522.1"/>
    </source>
</evidence>
<dbReference type="Proteomes" id="UP001178288">
    <property type="component" value="Chromosome"/>
</dbReference>
<gene>
    <name evidence="2" type="ORF">QNH39_12055</name>
</gene>
<keyword evidence="1" id="KW-0812">Transmembrane</keyword>
<feature type="transmembrane region" description="Helical" evidence="1">
    <location>
        <begin position="84"/>
        <end position="104"/>
    </location>
</feature>